<dbReference type="EMBL" id="UINC01002455">
    <property type="protein sequence ID" value="SUZ96865.1"/>
    <property type="molecule type" value="Genomic_DNA"/>
</dbReference>
<evidence type="ECO:0000256" key="6">
    <source>
        <dbReference type="SAM" id="Phobius"/>
    </source>
</evidence>
<evidence type="ECO:0000256" key="3">
    <source>
        <dbReference type="ARBA" id="ARBA00022692"/>
    </source>
</evidence>
<dbReference type="Gene3D" id="1.20.1740.10">
    <property type="entry name" value="Amino acid/polyamine transporter I"/>
    <property type="match status" value="1"/>
</dbReference>
<feature type="transmembrane region" description="Helical" evidence="6">
    <location>
        <begin position="25"/>
        <end position="49"/>
    </location>
</feature>
<evidence type="ECO:0000256" key="4">
    <source>
        <dbReference type="ARBA" id="ARBA00022989"/>
    </source>
</evidence>
<keyword evidence="5 6" id="KW-0472">Membrane</keyword>
<dbReference type="PANTHER" id="PTHR42770:SF18">
    <property type="entry name" value="ARGININE_AGMATINE ANTIPORTER"/>
    <property type="match status" value="1"/>
</dbReference>
<evidence type="ECO:0000256" key="1">
    <source>
        <dbReference type="ARBA" id="ARBA00004651"/>
    </source>
</evidence>
<feature type="transmembrane region" description="Helical" evidence="6">
    <location>
        <begin position="421"/>
        <end position="439"/>
    </location>
</feature>
<organism evidence="7">
    <name type="scientific">marine metagenome</name>
    <dbReference type="NCBI Taxonomy" id="408172"/>
    <lineage>
        <taxon>unclassified sequences</taxon>
        <taxon>metagenomes</taxon>
        <taxon>ecological metagenomes</taxon>
    </lineage>
</organism>
<accession>A0A381RYE1</accession>
<dbReference type="InterPro" id="IPR002293">
    <property type="entry name" value="AA/rel_permease1"/>
</dbReference>
<sequence length="442" mass="46252">MAQNEVMTENESRPALIRAMGRWDLTAVGVNQVIGSGIFIMPATVALTVGIPSSLLPWVAAGMANALIVLCFAEAGTQFREAGGPYAYARTAFGPFIGFEVAWMMWVTRVVAQAALANAFALYVGRFWAPATEGSGRLLVVTLLLGALATINLAGVRYGSLAINFFTVSKLAPLALFLGVGIFFIEPGNFEGMFDLSGGTGTFGAAVLLLMFTFGGYELITIPASEARSPRRDAPRALLLTIGVVFVIYFLVQLVAVGTLPALDTSDTPLADAAEVFGGSAFGVLIAIGGLLSIAGSNAGSMLAGPRLTFALGDRGQLPRFFAHVHGRYRTPDVSILIYLGVAVALAYSGTFVQLATLSVVARIMFYMTTCAAIPVLRRRFEAPDDAFKLPGGMLIPGLALIVCIMILVNASAADIKGGGIALLIGAVFYLMAGGRIMAGGK</sequence>
<dbReference type="InterPro" id="IPR050367">
    <property type="entry name" value="APC_superfamily"/>
</dbReference>
<evidence type="ECO:0000313" key="7">
    <source>
        <dbReference type="EMBL" id="SUZ96865.1"/>
    </source>
</evidence>
<evidence type="ECO:0000256" key="5">
    <source>
        <dbReference type="ARBA" id="ARBA00023136"/>
    </source>
</evidence>
<feature type="transmembrane region" description="Helical" evidence="6">
    <location>
        <begin position="205"/>
        <end position="225"/>
    </location>
</feature>
<dbReference type="GO" id="GO:0005886">
    <property type="term" value="C:plasma membrane"/>
    <property type="evidence" value="ECO:0007669"/>
    <property type="project" value="UniProtKB-SubCell"/>
</dbReference>
<keyword evidence="3 6" id="KW-0812">Transmembrane</keyword>
<dbReference type="PIRSF" id="PIRSF006060">
    <property type="entry name" value="AA_transporter"/>
    <property type="match status" value="1"/>
</dbReference>
<dbReference type="AlphaFoldDB" id="A0A381RYE1"/>
<gene>
    <name evidence="7" type="ORF">METZ01_LOCUS49719</name>
</gene>
<comment type="subcellular location">
    <subcellularLocation>
        <location evidence="1">Cell membrane</location>
        <topology evidence="1">Multi-pass membrane protein</topology>
    </subcellularLocation>
</comment>
<reference evidence="7" key="1">
    <citation type="submission" date="2018-05" db="EMBL/GenBank/DDBJ databases">
        <authorList>
            <person name="Lanie J.A."/>
            <person name="Ng W.-L."/>
            <person name="Kazmierczak K.M."/>
            <person name="Andrzejewski T.M."/>
            <person name="Davidsen T.M."/>
            <person name="Wayne K.J."/>
            <person name="Tettelin H."/>
            <person name="Glass J.I."/>
            <person name="Rusch D."/>
            <person name="Podicherti R."/>
            <person name="Tsui H.-C.T."/>
            <person name="Winkler M.E."/>
        </authorList>
    </citation>
    <scope>NUCLEOTIDE SEQUENCE</scope>
</reference>
<keyword evidence="2" id="KW-1003">Cell membrane</keyword>
<feature type="transmembrane region" description="Helical" evidence="6">
    <location>
        <begin position="336"/>
        <end position="354"/>
    </location>
</feature>
<feature type="transmembrane region" description="Helical" evidence="6">
    <location>
        <begin position="390"/>
        <end position="409"/>
    </location>
</feature>
<dbReference type="PANTHER" id="PTHR42770">
    <property type="entry name" value="AMINO ACID TRANSPORTER-RELATED"/>
    <property type="match status" value="1"/>
</dbReference>
<name>A0A381RYE1_9ZZZZ</name>
<feature type="transmembrane region" description="Helical" evidence="6">
    <location>
        <begin position="237"/>
        <end position="256"/>
    </location>
</feature>
<feature type="transmembrane region" description="Helical" evidence="6">
    <location>
        <begin position="135"/>
        <end position="154"/>
    </location>
</feature>
<protein>
    <recommendedName>
        <fullName evidence="8">Amino acid permease/ SLC12A domain-containing protein</fullName>
    </recommendedName>
</protein>
<keyword evidence="4 6" id="KW-1133">Transmembrane helix</keyword>
<evidence type="ECO:0000256" key="2">
    <source>
        <dbReference type="ARBA" id="ARBA00022475"/>
    </source>
</evidence>
<feature type="transmembrane region" description="Helical" evidence="6">
    <location>
        <begin position="276"/>
        <end position="295"/>
    </location>
</feature>
<feature type="transmembrane region" description="Helical" evidence="6">
    <location>
        <begin position="161"/>
        <end position="185"/>
    </location>
</feature>
<dbReference type="GO" id="GO:0022857">
    <property type="term" value="F:transmembrane transporter activity"/>
    <property type="evidence" value="ECO:0007669"/>
    <property type="project" value="InterPro"/>
</dbReference>
<feature type="transmembrane region" description="Helical" evidence="6">
    <location>
        <begin position="55"/>
        <end position="73"/>
    </location>
</feature>
<proteinExistence type="predicted"/>
<evidence type="ECO:0008006" key="8">
    <source>
        <dbReference type="Google" id="ProtNLM"/>
    </source>
</evidence>
<dbReference type="Pfam" id="PF13520">
    <property type="entry name" value="AA_permease_2"/>
    <property type="match status" value="1"/>
</dbReference>